<keyword evidence="2" id="KW-0472">Membrane</keyword>
<dbReference type="AlphaFoldDB" id="A0AAX6M6Q2"/>
<keyword evidence="2" id="KW-0812">Transmembrane</keyword>
<sequence>MQNPHHNAPFDNNKYYFPPDTLTSSQSQPWLEVAPVRDEQGTPGLQPISHDAYKYADISALGGRRDGAAPYRTQGTAHADEITSQGLQAVPTIATEQYSPQSQFPSQSQPQSQFQWSNPNVNHHYGQSYQTLPSSHVSGFSSENLMHGPQLAPASVERQYLNPYAAGGAGSSWVKDERQILGDGKEVKVKRWVLWTICGAIVLLVGIGATLGGIIGSRAHWSSSNEQVDFNTTPGDTNDTSPSTPKPTPTPTPTQSIKVGSRLAVTGYRTGADYSIRLFFQDQDNQIRFTDKEKANANWTKTTVLDTLEYEPMENGSIAAGSYLFADPVPNVEFFYEDKEGIIRGQNFNFAFENGKFPPKGEPGSINSYPLQTAGKARISCYFPYIASQDGNNAIRWTTLVGQNTNNLSAPWWVNDTNWNIKASKGGAMVVLPIAQTYHNAGGIIYRSNEGMLSLKIRDGLEPSNDEVAWRKGALSKKIPADTSIGAFSVGRPYDINNQVNTYILYQDEDETIQVVWQDDDKGWKGPETYDALKGAAKGADIACLTPGAYDPANIGISREQNMNRCFFQVGDGKVKEVWFNGDDWISVGIVPLI</sequence>
<name>A0AAX6M6Q2_9PEZI</name>
<gene>
    <name evidence="3" type="ORF">Daesc_010050</name>
</gene>
<feature type="region of interest" description="Disordered" evidence="1">
    <location>
        <begin position="225"/>
        <end position="256"/>
    </location>
</feature>
<keyword evidence="2" id="KW-1133">Transmembrane helix</keyword>
<evidence type="ECO:0000256" key="1">
    <source>
        <dbReference type="SAM" id="MobiDB-lite"/>
    </source>
</evidence>
<proteinExistence type="predicted"/>
<evidence type="ECO:0000313" key="4">
    <source>
        <dbReference type="Proteomes" id="UP001369815"/>
    </source>
</evidence>
<keyword evidence="4" id="KW-1185">Reference proteome</keyword>
<feature type="compositionally biased region" description="Polar residues" evidence="1">
    <location>
        <begin position="225"/>
        <end position="239"/>
    </location>
</feature>
<evidence type="ECO:0000313" key="3">
    <source>
        <dbReference type="EMBL" id="KAK6948285.1"/>
    </source>
</evidence>
<dbReference type="EMBL" id="JBANMG010000010">
    <property type="protein sequence ID" value="KAK6948285.1"/>
    <property type="molecule type" value="Genomic_DNA"/>
</dbReference>
<evidence type="ECO:0000256" key="2">
    <source>
        <dbReference type="SAM" id="Phobius"/>
    </source>
</evidence>
<feature type="transmembrane region" description="Helical" evidence="2">
    <location>
        <begin position="192"/>
        <end position="215"/>
    </location>
</feature>
<comment type="caution">
    <text evidence="3">The sequence shown here is derived from an EMBL/GenBank/DDBJ whole genome shotgun (WGS) entry which is preliminary data.</text>
</comment>
<protein>
    <recommendedName>
        <fullName evidence="5">Fucose-specific lectin</fullName>
    </recommendedName>
</protein>
<dbReference type="Gene3D" id="2.120.10.70">
    <property type="entry name" value="Fucose-specific lectin"/>
    <property type="match status" value="1"/>
</dbReference>
<feature type="region of interest" description="Disordered" evidence="1">
    <location>
        <begin position="1"/>
        <end position="24"/>
    </location>
</feature>
<evidence type="ECO:0008006" key="5">
    <source>
        <dbReference type="Google" id="ProtNLM"/>
    </source>
</evidence>
<reference evidence="3 4" key="1">
    <citation type="journal article" date="2024" name="Front Chem Biol">
        <title>Unveiling the potential of Daldinia eschscholtzii MFLUCC 19-0629 through bioactivity and bioinformatics studies for enhanced sustainable agriculture production.</title>
        <authorList>
            <person name="Brooks S."/>
            <person name="Weaver J.A."/>
            <person name="Klomchit A."/>
            <person name="Alharthi S.A."/>
            <person name="Onlamun T."/>
            <person name="Nurani R."/>
            <person name="Vong T.K."/>
            <person name="Alberti F."/>
            <person name="Greco C."/>
        </authorList>
    </citation>
    <scope>NUCLEOTIDE SEQUENCE [LARGE SCALE GENOMIC DNA]</scope>
    <source>
        <strain evidence="3">MFLUCC 19-0629</strain>
    </source>
</reference>
<dbReference type="SUPFAM" id="SSF89372">
    <property type="entry name" value="Fucose-specific lectin"/>
    <property type="match status" value="1"/>
</dbReference>
<organism evidence="3 4">
    <name type="scientific">Daldinia eschscholtzii</name>
    <dbReference type="NCBI Taxonomy" id="292717"/>
    <lineage>
        <taxon>Eukaryota</taxon>
        <taxon>Fungi</taxon>
        <taxon>Dikarya</taxon>
        <taxon>Ascomycota</taxon>
        <taxon>Pezizomycotina</taxon>
        <taxon>Sordariomycetes</taxon>
        <taxon>Xylariomycetidae</taxon>
        <taxon>Xylariales</taxon>
        <taxon>Hypoxylaceae</taxon>
        <taxon>Daldinia</taxon>
    </lineage>
</organism>
<dbReference type="Proteomes" id="UP001369815">
    <property type="component" value="Unassembled WGS sequence"/>
</dbReference>
<accession>A0AAX6M6Q2</accession>